<evidence type="ECO:0000313" key="11">
    <source>
        <dbReference type="EMBL" id="PAA62486.1"/>
    </source>
</evidence>
<dbReference type="GO" id="GO:0005509">
    <property type="term" value="F:calcium ion binding"/>
    <property type="evidence" value="ECO:0007669"/>
    <property type="project" value="InterPro"/>
</dbReference>
<dbReference type="STRING" id="282301.A0A267EM08"/>
<dbReference type="GO" id="GO:0005262">
    <property type="term" value="F:calcium channel activity"/>
    <property type="evidence" value="ECO:0007669"/>
    <property type="project" value="TreeGrafter"/>
</dbReference>
<comment type="similarity">
    <text evidence="2">Belongs to the polycystin family.</text>
</comment>
<feature type="transmembrane region" description="Helical" evidence="8">
    <location>
        <begin position="578"/>
        <end position="597"/>
    </location>
</feature>
<feature type="transmembrane region" description="Helical" evidence="8">
    <location>
        <begin position="143"/>
        <end position="174"/>
    </location>
</feature>
<dbReference type="EMBL" id="NIVC01001933">
    <property type="protein sequence ID" value="PAA62486.1"/>
    <property type="molecule type" value="Genomic_DNA"/>
</dbReference>
<feature type="transmembrane region" description="Helical" evidence="8">
    <location>
        <begin position="218"/>
        <end position="240"/>
    </location>
</feature>
<dbReference type="Pfam" id="PF20519">
    <property type="entry name" value="Polycystin_dom"/>
    <property type="match status" value="1"/>
</dbReference>
<feature type="transmembrane region" description="Helical" evidence="8">
    <location>
        <begin position="538"/>
        <end position="558"/>
    </location>
</feature>
<feature type="transmembrane region" description="Helical" evidence="8">
    <location>
        <begin position="490"/>
        <end position="509"/>
    </location>
</feature>
<keyword evidence="6" id="KW-0325">Glycoprotein</keyword>
<dbReference type="InterPro" id="IPR046791">
    <property type="entry name" value="Polycystin_dom"/>
</dbReference>
<dbReference type="Proteomes" id="UP000215902">
    <property type="component" value="Unassembled WGS sequence"/>
</dbReference>
<dbReference type="InterPro" id="IPR013122">
    <property type="entry name" value="PKD1_2_channel"/>
</dbReference>
<comment type="subcellular location">
    <subcellularLocation>
        <location evidence="1">Membrane</location>
        <topology evidence="1">Multi-pass membrane protein</topology>
    </subcellularLocation>
</comment>
<dbReference type="GO" id="GO:0050982">
    <property type="term" value="P:detection of mechanical stimulus"/>
    <property type="evidence" value="ECO:0007669"/>
    <property type="project" value="TreeGrafter"/>
</dbReference>
<accession>A0A267EM08</accession>
<name>A0A267EM08_9PLAT</name>
<evidence type="ECO:0000256" key="3">
    <source>
        <dbReference type="ARBA" id="ARBA00022692"/>
    </source>
</evidence>
<evidence type="ECO:0000256" key="8">
    <source>
        <dbReference type="SAM" id="Phobius"/>
    </source>
</evidence>
<evidence type="ECO:0000256" key="5">
    <source>
        <dbReference type="ARBA" id="ARBA00023136"/>
    </source>
</evidence>
<keyword evidence="12" id="KW-1185">Reference proteome</keyword>
<dbReference type="PRINTS" id="PR01433">
    <property type="entry name" value="POLYCYSTIN2"/>
</dbReference>
<evidence type="ECO:0000259" key="9">
    <source>
        <dbReference type="Pfam" id="PF08016"/>
    </source>
</evidence>
<evidence type="ECO:0000256" key="1">
    <source>
        <dbReference type="ARBA" id="ARBA00004141"/>
    </source>
</evidence>
<feature type="domain" description="Polycystin cation channel PKD1/PKD2" evidence="9">
    <location>
        <begin position="452"/>
        <end position="665"/>
    </location>
</feature>
<proteinExistence type="inferred from homology"/>
<feature type="compositionally biased region" description="Low complexity" evidence="7">
    <location>
        <begin position="25"/>
        <end position="38"/>
    </location>
</feature>
<dbReference type="OrthoDB" id="444119at2759"/>
<dbReference type="AlphaFoldDB" id="A0A267EM08"/>
<organism evidence="11 12">
    <name type="scientific">Macrostomum lignano</name>
    <dbReference type="NCBI Taxonomy" id="282301"/>
    <lineage>
        <taxon>Eukaryota</taxon>
        <taxon>Metazoa</taxon>
        <taxon>Spiralia</taxon>
        <taxon>Lophotrochozoa</taxon>
        <taxon>Platyhelminthes</taxon>
        <taxon>Rhabditophora</taxon>
        <taxon>Macrostomorpha</taxon>
        <taxon>Macrostomida</taxon>
        <taxon>Macrostomidae</taxon>
        <taxon>Macrostomum</taxon>
    </lineage>
</organism>
<feature type="transmembrane region" description="Helical" evidence="8">
    <location>
        <begin position="111"/>
        <end position="131"/>
    </location>
</feature>
<gene>
    <name evidence="11" type="ORF">BOX15_Mlig000470g1</name>
</gene>
<sequence>MLGAVVVVPVSAAVTIFFLKSKRSASNSATPSSSLENSDAMKESREKSESTTDDGVFDLLETGIVYRSRKSADSRTLKSKDVFSNPASTPLVPQASEMPSTGFQLPHWCQYVGWALVLGSMLGAGVFLVFYAMQWGKEKSQQWLLSFVLSFVQTAFLVQPLKVALIGLVLIVIFRKDYDVENFTLIRVRYFNEEHQREGIAFLYELEAKARQNPVRKAAISATVKLVLTLLLLLLQYCICYGNIDPGTFRLHESIKQHLNYKDLVAVDGTATELYKVINSSILPTVFADSASFLISDGCGYRLSRLSLRQLRRPRQQRQSPLASGTDETGCFLPGWTAAAPCNLSASPLEQAFMNRPDGAPYSGILAEYRGGGFVALLPEGLAPSRAFLAELQRLGWLDSSTSLLVVELDLFYSDVNLFTAVAMASELNSFGGAHASEQLLSTRLYRYVGAVGVFALVSEILAGLLLLLRIVFLAIQLRNCRQFWTNFENWLDMGVIIFMVVACVFYGLRTAGTGSALEAAVNGGRPQLRQLLLLNEFFFYSLGFSCFLLQLSLLGLIRFSASLGHLLGTLRSSLSKLSSFAVFFCVIFFAFCWLMNQLLGPVQLQFSSPLGTMSTLFSAMLGKFDMATVSRHGLLPKLAFSLYVSFLMFIVVNLFVVILNDSYEGAREPTQSGAGGSSDFQIVQFVLQRLRDTFVSSRAAAPSYKESTDLDVTINRLHAKFGIIDSMLSSYTLADRKWDSQICLNLTRSAGDSCCCNSGNSDRC</sequence>
<evidence type="ECO:0000256" key="7">
    <source>
        <dbReference type="SAM" id="MobiDB-lite"/>
    </source>
</evidence>
<dbReference type="InterPro" id="IPR051223">
    <property type="entry name" value="Polycystin"/>
</dbReference>
<feature type="domain" description="Polycystin" evidence="10">
    <location>
        <begin position="354"/>
        <end position="445"/>
    </location>
</feature>
<keyword evidence="3 8" id="KW-0812">Transmembrane</keyword>
<dbReference type="GO" id="GO:0016020">
    <property type="term" value="C:membrane"/>
    <property type="evidence" value="ECO:0007669"/>
    <property type="project" value="UniProtKB-SubCell"/>
</dbReference>
<evidence type="ECO:0000313" key="12">
    <source>
        <dbReference type="Proteomes" id="UP000215902"/>
    </source>
</evidence>
<evidence type="ECO:0000256" key="6">
    <source>
        <dbReference type="ARBA" id="ARBA00023180"/>
    </source>
</evidence>
<feature type="transmembrane region" description="Helical" evidence="8">
    <location>
        <begin position="445"/>
        <end position="469"/>
    </location>
</feature>
<keyword evidence="4 8" id="KW-1133">Transmembrane helix</keyword>
<feature type="region of interest" description="Disordered" evidence="7">
    <location>
        <begin position="25"/>
        <end position="52"/>
    </location>
</feature>
<dbReference type="PANTHER" id="PTHR10877">
    <property type="entry name" value="POLYCYSTIN FAMILY MEMBER"/>
    <property type="match status" value="1"/>
</dbReference>
<comment type="caution">
    <text evidence="11">The sequence shown here is derived from an EMBL/GenBank/DDBJ whole genome shotgun (WGS) entry which is preliminary data.</text>
</comment>
<evidence type="ECO:0000259" key="10">
    <source>
        <dbReference type="Pfam" id="PF20519"/>
    </source>
</evidence>
<evidence type="ECO:0000256" key="2">
    <source>
        <dbReference type="ARBA" id="ARBA00007200"/>
    </source>
</evidence>
<dbReference type="Gene3D" id="1.10.287.70">
    <property type="match status" value="1"/>
</dbReference>
<protein>
    <submittedName>
        <fullName evidence="11">Uncharacterized protein</fullName>
    </submittedName>
</protein>
<dbReference type="PANTHER" id="PTHR10877:SF150">
    <property type="entry name" value="REJ DOMAIN-CONTAINING PROTEIN"/>
    <property type="match status" value="1"/>
</dbReference>
<reference evidence="11 12" key="1">
    <citation type="submission" date="2017-06" db="EMBL/GenBank/DDBJ databases">
        <title>A platform for efficient transgenesis in Macrostomum lignano, a flatworm model organism for stem cell research.</title>
        <authorList>
            <person name="Berezikov E."/>
        </authorList>
    </citation>
    <scope>NUCLEOTIDE SEQUENCE [LARGE SCALE GENOMIC DNA]</scope>
    <source>
        <strain evidence="11">DV1</strain>
        <tissue evidence="11">Whole organism</tissue>
    </source>
</reference>
<feature type="transmembrane region" description="Helical" evidence="8">
    <location>
        <begin position="635"/>
        <end position="660"/>
    </location>
</feature>
<feature type="compositionally biased region" description="Basic and acidic residues" evidence="7">
    <location>
        <begin position="39"/>
        <end position="50"/>
    </location>
</feature>
<keyword evidence="5 8" id="KW-0472">Membrane</keyword>
<dbReference type="InterPro" id="IPR003915">
    <property type="entry name" value="PKD_2"/>
</dbReference>
<dbReference type="Pfam" id="PF08016">
    <property type="entry name" value="PKD_channel"/>
    <property type="match status" value="1"/>
</dbReference>
<evidence type="ECO:0000256" key="4">
    <source>
        <dbReference type="ARBA" id="ARBA00022989"/>
    </source>
</evidence>